<evidence type="ECO:0000313" key="6">
    <source>
        <dbReference type="Proteomes" id="UP000006408"/>
    </source>
</evidence>
<reference evidence="5" key="1">
    <citation type="submission" date="2009-04" db="EMBL/GenBank/DDBJ databases">
        <authorList>
            <person name="Weinstock G."/>
            <person name="Sodergren E."/>
            <person name="Clifton S."/>
            <person name="Fulton L."/>
            <person name="Fulton B."/>
            <person name="Courtney L."/>
            <person name="Fronick C."/>
            <person name="Harrison M."/>
            <person name="Strong C."/>
            <person name="Farmer C."/>
            <person name="Delahaunty K."/>
            <person name="Markovic C."/>
            <person name="Hall O."/>
            <person name="Minx P."/>
            <person name="Tomlinson C."/>
            <person name="Mitreva M."/>
            <person name="Nelson J."/>
            <person name="Hou S."/>
            <person name="Wollam A."/>
            <person name="Pepin K.H."/>
            <person name="Johnson M."/>
            <person name="Bhonagiri V."/>
            <person name="Nash W.E."/>
            <person name="Warren W."/>
            <person name="Chinwalla A."/>
            <person name="Mardis E.R."/>
            <person name="Wilson R.K."/>
        </authorList>
    </citation>
    <scope>NUCLEOTIDE SEQUENCE [LARGE SCALE GENOMIC DNA]</scope>
    <source>
        <strain evidence="5">DSM 20098</strain>
    </source>
</reference>
<keyword evidence="6" id="KW-1185">Reference proteome</keyword>
<comment type="similarity">
    <text evidence="1">Belongs to the type-I restriction system S methylase family.</text>
</comment>
<evidence type="ECO:0000259" key="4">
    <source>
        <dbReference type="Pfam" id="PF01420"/>
    </source>
</evidence>
<sequence>MSENIEDVCTPLAWEGEQPVAISGHSCAYATKSIIPRHLAYLATAQDFQISKRKVAKGTKVIEVAPVDLSRVEIPVPCPATQRKVVDILDRFDTLTKSLTDGIPTEIEARRQQYEYYGDRLLDFPRKAGATRSMFWILDIGSMSA</sequence>
<keyword evidence="3" id="KW-0238">DNA-binding</keyword>
<dbReference type="GO" id="GO:0003677">
    <property type="term" value="F:DNA binding"/>
    <property type="evidence" value="ECO:0007669"/>
    <property type="project" value="UniProtKB-KW"/>
</dbReference>
<dbReference type="GeneID" id="42865334"/>
<keyword evidence="2" id="KW-0680">Restriction system</keyword>
<dbReference type="HOGENOM" id="CLU_021095_6_2_11"/>
<dbReference type="InterPro" id="IPR044946">
    <property type="entry name" value="Restrct_endonuc_typeI_TRD_sf"/>
</dbReference>
<dbReference type="KEGG" id="bang:BBAG_0996"/>
<dbReference type="eggNOG" id="COG0732">
    <property type="taxonomic scope" value="Bacteria"/>
</dbReference>
<dbReference type="Proteomes" id="UP000006408">
    <property type="component" value="Unassembled WGS sequence"/>
</dbReference>
<dbReference type="EMBL" id="ABYS02000008">
    <property type="protein sequence ID" value="EEP20851.1"/>
    <property type="molecule type" value="Genomic_DNA"/>
</dbReference>
<dbReference type="InterPro" id="IPR000055">
    <property type="entry name" value="Restrct_endonuc_typeI_TRD"/>
</dbReference>
<dbReference type="RefSeq" id="WP_003826730.1">
    <property type="nucleotide sequence ID" value="NZ_AP012322.1"/>
</dbReference>
<dbReference type="AlphaFoldDB" id="C4FFK9"/>
<dbReference type="STRING" id="1683.Bang102_007255"/>
<protein>
    <recommendedName>
        <fullName evidence="4">Type I restriction modification DNA specificity domain-containing protein</fullName>
    </recommendedName>
</protein>
<dbReference type="PATRIC" id="fig|518635.17.peg.1027"/>
<dbReference type="Gene3D" id="3.90.220.20">
    <property type="entry name" value="DNA methylase specificity domains"/>
    <property type="match status" value="1"/>
</dbReference>
<name>C4FFK9_9BIFI</name>
<evidence type="ECO:0000256" key="3">
    <source>
        <dbReference type="ARBA" id="ARBA00023125"/>
    </source>
</evidence>
<organism evidence="5 6">
    <name type="scientific">Bifidobacterium angulatum DSM 20098 = JCM 7096</name>
    <dbReference type="NCBI Taxonomy" id="518635"/>
    <lineage>
        <taxon>Bacteria</taxon>
        <taxon>Bacillati</taxon>
        <taxon>Actinomycetota</taxon>
        <taxon>Actinomycetes</taxon>
        <taxon>Bifidobacteriales</taxon>
        <taxon>Bifidobacteriaceae</taxon>
        <taxon>Bifidobacterium</taxon>
    </lineage>
</organism>
<evidence type="ECO:0000313" key="5">
    <source>
        <dbReference type="EMBL" id="EEP20851.1"/>
    </source>
</evidence>
<feature type="domain" description="Type I restriction modification DNA specificity" evidence="4">
    <location>
        <begin position="19"/>
        <end position="109"/>
    </location>
</feature>
<dbReference type="SUPFAM" id="SSF116734">
    <property type="entry name" value="DNA methylase specificity domain"/>
    <property type="match status" value="1"/>
</dbReference>
<dbReference type="Pfam" id="PF01420">
    <property type="entry name" value="Methylase_S"/>
    <property type="match status" value="1"/>
</dbReference>
<gene>
    <name evidence="5" type="ORF">BIFANG_03121</name>
</gene>
<dbReference type="GO" id="GO:0009307">
    <property type="term" value="P:DNA restriction-modification system"/>
    <property type="evidence" value="ECO:0007669"/>
    <property type="project" value="UniProtKB-KW"/>
</dbReference>
<proteinExistence type="inferred from homology"/>
<comment type="caution">
    <text evidence="5">The sequence shown here is derived from an EMBL/GenBank/DDBJ whole genome shotgun (WGS) entry which is preliminary data.</text>
</comment>
<accession>C4FFK9</accession>
<evidence type="ECO:0000256" key="2">
    <source>
        <dbReference type="ARBA" id="ARBA00022747"/>
    </source>
</evidence>
<evidence type="ECO:0000256" key="1">
    <source>
        <dbReference type="ARBA" id="ARBA00010923"/>
    </source>
</evidence>